<evidence type="ECO:0000256" key="1">
    <source>
        <dbReference type="ARBA" id="ARBA00004651"/>
    </source>
</evidence>
<keyword evidence="6" id="KW-0378">Hydrolase</keyword>
<dbReference type="CDD" id="cd01948">
    <property type="entry name" value="EAL"/>
    <property type="match status" value="1"/>
</dbReference>
<dbReference type="InterPro" id="IPR035919">
    <property type="entry name" value="EAL_sf"/>
</dbReference>
<evidence type="ECO:0000256" key="4">
    <source>
        <dbReference type="ARBA" id="ARBA00022636"/>
    </source>
</evidence>
<evidence type="ECO:0000256" key="9">
    <source>
        <dbReference type="ARBA" id="ARBA00034290"/>
    </source>
</evidence>
<dbReference type="InterPro" id="IPR024744">
    <property type="entry name" value="CSS-motif_dom"/>
</dbReference>
<dbReference type="EMBL" id="FNDI01000013">
    <property type="protein sequence ID" value="SDI20969.1"/>
    <property type="molecule type" value="Genomic_DNA"/>
</dbReference>
<dbReference type="SMART" id="SM00052">
    <property type="entry name" value="EAL"/>
    <property type="match status" value="1"/>
</dbReference>
<comment type="subcellular location">
    <subcellularLocation>
        <location evidence="1">Cell membrane</location>
        <topology evidence="1">Multi-pass membrane protein</topology>
    </subcellularLocation>
</comment>
<evidence type="ECO:0000256" key="6">
    <source>
        <dbReference type="ARBA" id="ARBA00022801"/>
    </source>
</evidence>
<sequence length="563" mass="62126">MPFERQCPLTFRSAVREWLACYIYPTITSDHDVNRFSSIHQSAVVGRGFTPMLALVVAVLCGACVLATAALWARHEDQAAIRERESLIASDMVESIDRILDNVTSRRQQELSALPGQPCSNVELRLSELETYVQYVRSVNLVENQRLYCSSVIGRVDVPLSAYLTPAPAGSTLELIAGTPYQPQSPVMPLYVPTGKNTGLLYVVEATYLADTLAHGVRYEAGQVVLVVSNAQALNDRGEMISADSAAALHGTRASSARWSFSIVVAAAPTFVTQTHWKYGLLAGAGAILVNLLIGAGYLIVFAPRRLLLSAVRRALRHGQLHIAYQPVVEIATRRMTGVEALIRWTHPKWGPVSPGAFMTEVESSSLLASVTRFALQRATQDIAQKTDIRPLRVAVNIAPMDLERKEFVADVLAANDKLPDDITLVLEVTERFLLQKHPRIEAIFNSLKAHGVQFAIDDFGTQHSNLDLLGRFPFDYVKIDGQFVRQVDRQGRELIRAIAAVSKHYGMEVVAEGVETESQHEALRSLGIPFGQGYFYQRPVPISQLFVDTSRNPLTTKTRVTP</sequence>
<keyword evidence="13" id="KW-1185">Reference proteome</keyword>
<organism evidence="12 13">
    <name type="scientific">Paraburkholderia steynii</name>
    <dbReference type="NCBI Taxonomy" id="1245441"/>
    <lineage>
        <taxon>Bacteria</taxon>
        <taxon>Pseudomonadati</taxon>
        <taxon>Pseudomonadota</taxon>
        <taxon>Betaproteobacteria</taxon>
        <taxon>Burkholderiales</taxon>
        <taxon>Burkholderiaceae</taxon>
        <taxon>Paraburkholderia</taxon>
    </lineage>
</organism>
<comment type="catalytic activity">
    <reaction evidence="9">
        <text>3',3'-c-di-GMP + H2O = 5'-phosphoguanylyl(3'-&gt;5')guanosine + H(+)</text>
        <dbReference type="Rhea" id="RHEA:24902"/>
        <dbReference type="ChEBI" id="CHEBI:15377"/>
        <dbReference type="ChEBI" id="CHEBI:15378"/>
        <dbReference type="ChEBI" id="CHEBI:58754"/>
        <dbReference type="ChEBI" id="CHEBI:58805"/>
        <dbReference type="EC" id="3.1.4.52"/>
    </reaction>
</comment>
<dbReference type="GO" id="GO:0071111">
    <property type="term" value="F:cyclic-guanylate-specific phosphodiesterase activity"/>
    <property type="evidence" value="ECO:0007669"/>
    <property type="project" value="UniProtKB-EC"/>
</dbReference>
<reference evidence="12" key="1">
    <citation type="submission" date="2016-10" db="EMBL/GenBank/DDBJ databases">
        <authorList>
            <person name="Varghese N."/>
            <person name="Submissions S."/>
        </authorList>
    </citation>
    <scope>NUCLEOTIDE SEQUENCE [LARGE SCALE GENOMIC DNA]</scope>
    <source>
        <strain evidence="12">YR281</strain>
    </source>
</reference>
<evidence type="ECO:0000256" key="3">
    <source>
        <dbReference type="ARBA" id="ARBA00022475"/>
    </source>
</evidence>
<dbReference type="Proteomes" id="UP000198900">
    <property type="component" value="Unassembled WGS sequence"/>
</dbReference>
<dbReference type="AlphaFoldDB" id="A0A7Z7FKB3"/>
<evidence type="ECO:0000256" key="10">
    <source>
        <dbReference type="SAM" id="Phobius"/>
    </source>
</evidence>
<keyword evidence="8 10" id="KW-0472">Membrane</keyword>
<dbReference type="InterPro" id="IPR050706">
    <property type="entry name" value="Cyclic-di-GMP_PDE-like"/>
</dbReference>
<evidence type="ECO:0000259" key="11">
    <source>
        <dbReference type="PROSITE" id="PS50883"/>
    </source>
</evidence>
<evidence type="ECO:0000256" key="5">
    <source>
        <dbReference type="ARBA" id="ARBA00022692"/>
    </source>
</evidence>
<dbReference type="PANTHER" id="PTHR33121">
    <property type="entry name" value="CYCLIC DI-GMP PHOSPHODIESTERASE PDEF"/>
    <property type="match status" value="1"/>
</dbReference>
<gene>
    <name evidence="12" type="ORF">SAMN04487926_113156</name>
</gene>
<dbReference type="Pfam" id="PF00563">
    <property type="entry name" value="EAL"/>
    <property type="match status" value="1"/>
</dbReference>
<keyword evidence="7 10" id="KW-1133">Transmembrane helix</keyword>
<dbReference type="Pfam" id="PF12792">
    <property type="entry name" value="CSS-motif"/>
    <property type="match status" value="1"/>
</dbReference>
<evidence type="ECO:0000256" key="8">
    <source>
        <dbReference type="ARBA" id="ARBA00023136"/>
    </source>
</evidence>
<dbReference type="EC" id="3.1.4.52" evidence="2"/>
<feature type="transmembrane region" description="Helical" evidence="10">
    <location>
        <begin position="283"/>
        <end position="304"/>
    </location>
</feature>
<keyword evidence="3" id="KW-1003">Cell membrane</keyword>
<comment type="caution">
    <text evidence="12">The sequence shown here is derived from an EMBL/GenBank/DDBJ whole genome shotgun (WGS) entry which is preliminary data.</text>
</comment>
<keyword evidence="5 10" id="KW-0812">Transmembrane</keyword>
<evidence type="ECO:0000256" key="7">
    <source>
        <dbReference type="ARBA" id="ARBA00022989"/>
    </source>
</evidence>
<dbReference type="GO" id="GO:0005886">
    <property type="term" value="C:plasma membrane"/>
    <property type="evidence" value="ECO:0007669"/>
    <property type="project" value="UniProtKB-SubCell"/>
</dbReference>
<dbReference type="PROSITE" id="PS50883">
    <property type="entry name" value="EAL"/>
    <property type="match status" value="1"/>
</dbReference>
<dbReference type="SUPFAM" id="SSF141868">
    <property type="entry name" value="EAL domain-like"/>
    <property type="match status" value="1"/>
</dbReference>
<protein>
    <recommendedName>
        <fullName evidence="2">cyclic-guanylate-specific phosphodiesterase</fullName>
        <ecNumber evidence="2">3.1.4.52</ecNumber>
    </recommendedName>
</protein>
<proteinExistence type="predicted"/>
<dbReference type="InterPro" id="IPR001633">
    <property type="entry name" value="EAL_dom"/>
</dbReference>
<feature type="domain" description="EAL" evidence="11">
    <location>
        <begin position="305"/>
        <end position="554"/>
    </location>
</feature>
<evidence type="ECO:0000256" key="2">
    <source>
        <dbReference type="ARBA" id="ARBA00012282"/>
    </source>
</evidence>
<evidence type="ECO:0000313" key="13">
    <source>
        <dbReference type="Proteomes" id="UP000198900"/>
    </source>
</evidence>
<name>A0A7Z7FKB3_9BURK</name>
<feature type="transmembrane region" description="Helical" evidence="10">
    <location>
        <begin position="52"/>
        <end position="73"/>
    </location>
</feature>
<accession>A0A7Z7FKB3</accession>
<dbReference type="PANTHER" id="PTHR33121:SF70">
    <property type="entry name" value="SIGNALING PROTEIN YKOW"/>
    <property type="match status" value="1"/>
</dbReference>
<evidence type="ECO:0000313" key="12">
    <source>
        <dbReference type="EMBL" id="SDI20969.1"/>
    </source>
</evidence>
<keyword evidence="4" id="KW-0973">c-di-GMP</keyword>
<dbReference type="Gene3D" id="3.20.20.450">
    <property type="entry name" value="EAL domain"/>
    <property type="match status" value="1"/>
</dbReference>